<evidence type="ECO:0000313" key="2">
    <source>
        <dbReference type="Proteomes" id="UP000887563"/>
    </source>
</evidence>
<reference evidence="3" key="1">
    <citation type="submission" date="2022-11" db="UniProtKB">
        <authorList>
            <consortium name="WormBaseParasite"/>
        </authorList>
    </citation>
    <scope>IDENTIFICATION</scope>
</reference>
<evidence type="ECO:0000259" key="1">
    <source>
        <dbReference type="PROSITE" id="PS50181"/>
    </source>
</evidence>
<organism evidence="2 3">
    <name type="scientific">Meloidogyne incognita</name>
    <name type="common">Southern root-knot nematode worm</name>
    <name type="synonym">Oxyuris incognita</name>
    <dbReference type="NCBI Taxonomy" id="6306"/>
    <lineage>
        <taxon>Eukaryota</taxon>
        <taxon>Metazoa</taxon>
        <taxon>Ecdysozoa</taxon>
        <taxon>Nematoda</taxon>
        <taxon>Chromadorea</taxon>
        <taxon>Rhabditida</taxon>
        <taxon>Tylenchina</taxon>
        <taxon>Tylenchomorpha</taxon>
        <taxon>Tylenchoidea</taxon>
        <taxon>Meloidogynidae</taxon>
        <taxon>Meloidogyninae</taxon>
        <taxon>Meloidogyne</taxon>
        <taxon>Meloidogyne incognita group</taxon>
    </lineage>
</organism>
<dbReference type="PROSITE" id="PS50181">
    <property type="entry name" value="FBOX"/>
    <property type="match status" value="1"/>
</dbReference>
<feature type="domain" description="F-box" evidence="1">
    <location>
        <begin position="1"/>
        <end position="50"/>
    </location>
</feature>
<dbReference type="AlphaFoldDB" id="A0A914L3W2"/>
<keyword evidence="2" id="KW-1185">Reference proteome</keyword>
<protein>
    <submittedName>
        <fullName evidence="3">F-box domain-containing protein</fullName>
    </submittedName>
</protein>
<dbReference type="Proteomes" id="UP000887563">
    <property type="component" value="Unplaced"/>
</dbReference>
<evidence type="ECO:0000313" key="3">
    <source>
        <dbReference type="WBParaSite" id="Minc3s00248g08524"/>
    </source>
</evidence>
<proteinExistence type="predicted"/>
<dbReference type="WBParaSite" id="Minc3s00248g08524">
    <property type="protein sequence ID" value="Minc3s00248g08524"/>
    <property type="gene ID" value="Minc3s00248g08524"/>
</dbReference>
<dbReference type="InterPro" id="IPR001810">
    <property type="entry name" value="F-box_dom"/>
</dbReference>
<name>A0A914L3W2_MELIC</name>
<sequence length="119" mass="13916">MFSLPTEAQLDVLKCLNFEPLFSLRQSNSYFYHLINKYEGELARMEFYKLSLIDSSKEPDGQYLTIKPEPDISEFTLNDQLMVKWLAALNKSTPLFLLGRERERKSEQVLVKMDIIGFT</sequence>
<dbReference type="Pfam" id="PF00646">
    <property type="entry name" value="F-box"/>
    <property type="match status" value="1"/>
</dbReference>
<accession>A0A914L3W2</accession>